<dbReference type="Pfam" id="PF01053">
    <property type="entry name" value="Cys_Met_Meta_PP"/>
    <property type="match status" value="1"/>
</dbReference>
<evidence type="ECO:0000256" key="2">
    <source>
        <dbReference type="ARBA" id="ARBA00022898"/>
    </source>
</evidence>
<dbReference type="GO" id="GO:0030170">
    <property type="term" value="F:pyridoxal phosphate binding"/>
    <property type="evidence" value="ECO:0007669"/>
    <property type="project" value="InterPro"/>
</dbReference>
<dbReference type="InterPro" id="IPR015424">
    <property type="entry name" value="PyrdxlP-dep_Trfase"/>
</dbReference>
<evidence type="ECO:0008006" key="7">
    <source>
        <dbReference type="Google" id="ProtNLM"/>
    </source>
</evidence>
<comment type="caution">
    <text evidence="5">The sequence shown here is derived from an EMBL/GenBank/DDBJ whole genome shotgun (WGS) entry which is preliminary data.</text>
</comment>
<protein>
    <recommendedName>
        <fullName evidence="7">Aminotransferase class I/classII domain-containing protein</fullName>
    </recommendedName>
</protein>
<reference evidence="5 6" key="1">
    <citation type="journal article" date="2016" name="Nat. Commun.">
        <title>Thousands of microbial genomes shed light on interconnected biogeochemical processes in an aquifer system.</title>
        <authorList>
            <person name="Anantharaman K."/>
            <person name="Brown C.T."/>
            <person name="Hug L.A."/>
            <person name="Sharon I."/>
            <person name="Castelle C.J."/>
            <person name="Probst A.J."/>
            <person name="Thomas B.C."/>
            <person name="Singh A."/>
            <person name="Wilkins M.J."/>
            <person name="Karaoz U."/>
            <person name="Brodie E.L."/>
            <person name="Williams K.H."/>
            <person name="Hubbard S.S."/>
            <person name="Banfield J.F."/>
        </authorList>
    </citation>
    <scope>NUCLEOTIDE SEQUENCE [LARGE SCALE GENOMIC DNA]</scope>
</reference>
<dbReference type="Proteomes" id="UP000177354">
    <property type="component" value="Unassembled WGS sequence"/>
</dbReference>
<dbReference type="InterPro" id="IPR015421">
    <property type="entry name" value="PyrdxlP-dep_Trfase_major"/>
</dbReference>
<evidence type="ECO:0000256" key="4">
    <source>
        <dbReference type="RuleBase" id="RU362118"/>
    </source>
</evidence>
<dbReference type="EMBL" id="MFJF01000004">
    <property type="protein sequence ID" value="OGG08276.1"/>
    <property type="molecule type" value="Genomic_DNA"/>
</dbReference>
<proteinExistence type="inferred from homology"/>
<dbReference type="PANTHER" id="PTHR11808">
    <property type="entry name" value="TRANS-SULFURATION ENZYME FAMILY MEMBER"/>
    <property type="match status" value="1"/>
</dbReference>
<gene>
    <name evidence="5" type="ORF">A2777_06155</name>
</gene>
<organism evidence="5 6">
    <name type="scientific">Candidatus Gottesmanbacteria bacterium RIFCSPHIGHO2_01_FULL_40_15</name>
    <dbReference type="NCBI Taxonomy" id="1798376"/>
    <lineage>
        <taxon>Bacteria</taxon>
        <taxon>Candidatus Gottesmaniibacteriota</taxon>
    </lineage>
</organism>
<dbReference type="AlphaFoldDB" id="A0A1F5Z765"/>
<evidence type="ECO:0000256" key="1">
    <source>
        <dbReference type="ARBA" id="ARBA00001933"/>
    </source>
</evidence>
<keyword evidence="2 4" id="KW-0663">Pyridoxal phosphate</keyword>
<dbReference type="Gene3D" id="3.40.640.10">
    <property type="entry name" value="Type I PLP-dependent aspartate aminotransferase-like (Major domain)"/>
    <property type="match status" value="1"/>
</dbReference>
<evidence type="ECO:0000256" key="3">
    <source>
        <dbReference type="ARBA" id="ARBA00023239"/>
    </source>
</evidence>
<name>A0A1F5Z765_9BACT</name>
<sequence>MNSISSAKTHLLPEAISELRDDIYELKFLYWKYRERLTLAGREINRAEKFIDRTVYAVAKTDLEHFINLYGEHISNLNKILKNAERKKASPEIYEELLKTKNGTNRLLRSQAAVSSAVIIQTDWQSPSFNYSLVSQAGRQTGKVSGTFNDYKRDVHLDEKEYEELFLKEYIDAGYKFLLKSFLTNSGQAAFQTILTYLTCEKKTSGRILIGESSYFQYKQILVKTFGDKLITVAETNTHEIIDKIITYSPSVVFFDSLCNSADLPVPDLRTLIEYIYKNIKKDIYIIIDNSCMAFGFQPFLLRRSNRNVHMMSFESLNKFYQFGLDRVTAGIIICENRDAGGIFEYRKHAGTNITDSSVFAMATPSRKLLQKRLFRHNRNALYLSKGISESVSGKQKSIIDDVLYPQLKGHPAYTFMKNAIFGGTFFNIGFKKRYDNPKYMKLAVDSIIKEAKIAGVDIVAGTSFGLNTTRIYLTSLWSKFGKPFFRISAGTEDIIQAERIKKVLQDSMVTP</sequence>
<keyword evidence="3" id="KW-0456">Lyase</keyword>
<evidence type="ECO:0000313" key="6">
    <source>
        <dbReference type="Proteomes" id="UP000177354"/>
    </source>
</evidence>
<dbReference type="GO" id="GO:0005737">
    <property type="term" value="C:cytoplasm"/>
    <property type="evidence" value="ECO:0007669"/>
    <property type="project" value="TreeGrafter"/>
</dbReference>
<dbReference type="SUPFAM" id="SSF53383">
    <property type="entry name" value="PLP-dependent transferases"/>
    <property type="match status" value="1"/>
</dbReference>
<comment type="cofactor">
    <cofactor evidence="1 4">
        <name>pyridoxal 5'-phosphate</name>
        <dbReference type="ChEBI" id="CHEBI:597326"/>
    </cofactor>
</comment>
<dbReference type="GO" id="GO:0047804">
    <property type="term" value="F:cysteine-S-conjugate beta-lyase activity"/>
    <property type="evidence" value="ECO:0007669"/>
    <property type="project" value="UniProtKB-ARBA"/>
</dbReference>
<comment type="similarity">
    <text evidence="4">Belongs to the trans-sulfuration enzymes family.</text>
</comment>
<dbReference type="PANTHER" id="PTHR11808:SF50">
    <property type="entry name" value="CYSTATHIONINE BETA-LYASE"/>
    <property type="match status" value="1"/>
</dbReference>
<dbReference type="GO" id="GO:0019346">
    <property type="term" value="P:transsulfuration"/>
    <property type="evidence" value="ECO:0007669"/>
    <property type="project" value="InterPro"/>
</dbReference>
<accession>A0A1F5Z765</accession>
<evidence type="ECO:0000313" key="5">
    <source>
        <dbReference type="EMBL" id="OGG08276.1"/>
    </source>
</evidence>
<dbReference type="InterPro" id="IPR000277">
    <property type="entry name" value="Cys/Met-Metab_PyrdxlP-dep_enz"/>
</dbReference>